<dbReference type="Pfam" id="PF08672">
    <property type="entry name" value="ANAPC2"/>
    <property type="match status" value="1"/>
</dbReference>
<dbReference type="GO" id="GO:0006511">
    <property type="term" value="P:ubiquitin-dependent protein catabolic process"/>
    <property type="evidence" value="ECO:0007669"/>
    <property type="project" value="InterPro"/>
</dbReference>
<dbReference type="EMBL" id="JALJOR010000003">
    <property type="protein sequence ID" value="KAK9820288.1"/>
    <property type="molecule type" value="Genomic_DNA"/>
</dbReference>
<feature type="region of interest" description="Disordered" evidence="7">
    <location>
        <begin position="180"/>
        <end position="199"/>
    </location>
</feature>
<evidence type="ECO:0000256" key="2">
    <source>
        <dbReference type="ARBA" id="ARBA00022618"/>
    </source>
</evidence>
<dbReference type="InterPro" id="IPR014786">
    <property type="entry name" value="ANAPC2_C"/>
</dbReference>
<dbReference type="GO" id="GO:0070979">
    <property type="term" value="P:protein K11-linked ubiquitination"/>
    <property type="evidence" value="ECO:0007669"/>
    <property type="project" value="TreeGrafter"/>
</dbReference>
<dbReference type="InterPro" id="IPR057975">
    <property type="entry name" value="TPR_ANAPC2"/>
</dbReference>
<organism evidence="9 10">
    <name type="scientific">[Myrmecia] bisecta</name>
    <dbReference type="NCBI Taxonomy" id="41462"/>
    <lineage>
        <taxon>Eukaryota</taxon>
        <taxon>Viridiplantae</taxon>
        <taxon>Chlorophyta</taxon>
        <taxon>core chlorophytes</taxon>
        <taxon>Trebouxiophyceae</taxon>
        <taxon>Trebouxiales</taxon>
        <taxon>Trebouxiaceae</taxon>
        <taxon>Myrmecia</taxon>
    </lineage>
</organism>
<dbReference type="SUPFAM" id="SSF75632">
    <property type="entry name" value="Cullin homology domain"/>
    <property type="match status" value="1"/>
</dbReference>
<dbReference type="InterPro" id="IPR036388">
    <property type="entry name" value="WH-like_DNA-bd_sf"/>
</dbReference>
<evidence type="ECO:0000313" key="10">
    <source>
        <dbReference type="Proteomes" id="UP001489004"/>
    </source>
</evidence>
<reference evidence="9 10" key="1">
    <citation type="journal article" date="2024" name="Nat. Commun.">
        <title>Phylogenomics reveals the evolutionary origins of lichenization in chlorophyte algae.</title>
        <authorList>
            <person name="Puginier C."/>
            <person name="Libourel C."/>
            <person name="Otte J."/>
            <person name="Skaloud P."/>
            <person name="Haon M."/>
            <person name="Grisel S."/>
            <person name="Petersen M."/>
            <person name="Berrin J.G."/>
            <person name="Delaux P.M."/>
            <person name="Dal Grande F."/>
            <person name="Keller J."/>
        </authorList>
    </citation>
    <scope>NUCLEOTIDE SEQUENCE [LARGE SCALE GENOMIC DNA]</scope>
    <source>
        <strain evidence="9 10">SAG 2043</strain>
    </source>
</reference>
<dbReference type="InterPro" id="IPR059120">
    <property type="entry name" value="Cullin-like_AB"/>
</dbReference>
<dbReference type="PANTHER" id="PTHR45957">
    <property type="entry name" value="ANAPHASE-PROMOTING COMPLEX SUBUNIT 2"/>
    <property type="match status" value="1"/>
</dbReference>
<comment type="similarity">
    <text evidence="6">Belongs to the cullin family.</text>
</comment>
<dbReference type="GO" id="GO:0031625">
    <property type="term" value="F:ubiquitin protein ligase binding"/>
    <property type="evidence" value="ECO:0007669"/>
    <property type="project" value="InterPro"/>
</dbReference>
<sequence length="836" mass="92323">MPETSIAVSSAAWLAYLTSVEKQLRAASESSTLQQVKDWPPLEGIDVLCAVGLGELVAAHFLSKVEFLLRDVHINCFWAYFENGLANLPTSDLEATLLQALQELCSVVEAHCRMIATLTGQLLAGSAGSAQPLASVVVTLQNSYLRTVGALFLTTAKCSLSDLLLHYYAGKLAEFGKGLKRSRGGARSKNDENVDGAGSDDELATAASFEADSDDEAELMDCMEEGASLIEVFGEAWGQRLQYIANALRILGVEAVSEEAFAAVVCTHVQYHLTRRTQRIFDRHVLPAARAYVSAVPLEFLRLVLPSGEAGEQSLAQWRLRLDYYVYETVGQLRIGEMFDIVVDYPESLPAVGDIRDCLRNTNLHQQFITRFRAATQARLLHAGAATSDIIQQYVSTIKTLREVDPTGVLLEAVGEPIKEYLRGRRDTIRCIVTMLTDDTAGGEMVAGESLFDELGRNANDADAGDSDGEGEGDASAWEAALRWEPDPVDADPARSARSRRMHDIISMLVAIYGSKELFIAEYRLMLADKLLAKTDYDCDREIRTLELLKLRFGDTNLHNCEVMIKDMADSKRIHGNIRELPTNSLISPMSRGRRREPSIEPLTPIILSGLFWPPFQQDAISIPAQVQIMLDTYAAKYHSLKAPRKLVWKPHLGTVKLAITIGDRTTDFTVSPLQAVLIMAFQTVSSWRGSELAKEVGLPPSTLRRRIVFWVNQGVLSESRAPSGEYLYARMEQMAETGPGAGGAGAADTVMDDELTTSVATAEDQLQQEMAVYESFVMGMLTNFERLPLERIHNMLKMFVVDPPYDKTAEQLASFLSKLVAEEKLLMEAGSYKKR</sequence>
<keyword evidence="5" id="KW-0131">Cell cycle</keyword>
<dbReference type="InterPro" id="IPR036390">
    <property type="entry name" value="WH_DNA-bd_sf"/>
</dbReference>
<keyword evidence="10" id="KW-1185">Reference proteome</keyword>
<dbReference type="InterPro" id="IPR044554">
    <property type="entry name" value="ANAPC2"/>
</dbReference>
<dbReference type="SUPFAM" id="SSF46785">
    <property type="entry name" value="Winged helix' DNA-binding domain"/>
    <property type="match status" value="1"/>
</dbReference>
<keyword evidence="4" id="KW-0833">Ubl conjugation pathway</keyword>
<dbReference type="Gene3D" id="1.20.1310.10">
    <property type="entry name" value="Cullin Repeats"/>
    <property type="match status" value="1"/>
</dbReference>
<keyword evidence="2" id="KW-0132">Cell division</keyword>
<dbReference type="AlphaFoldDB" id="A0AAW1QG02"/>
<gene>
    <name evidence="9" type="ORF">WJX72_008627</name>
</gene>
<protein>
    <recommendedName>
        <fullName evidence="1">Anaphase-promoting complex subunit 2</fullName>
    </recommendedName>
</protein>
<name>A0AAW1QG02_9CHLO</name>
<evidence type="ECO:0000256" key="4">
    <source>
        <dbReference type="ARBA" id="ARBA00022786"/>
    </source>
</evidence>
<dbReference type="Pfam" id="PF26557">
    <property type="entry name" value="Cullin_AB"/>
    <property type="match status" value="1"/>
</dbReference>
<dbReference type="SMART" id="SM00182">
    <property type="entry name" value="CULLIN"/>
    <property type="match status" value="1"/>
</dbReference>
<dbReference type="Pfam" id="PF25773">
    <property type="entry name" value="TPR_ANAPC2"/>
    <property type="match status" value="1"/>
</dbReference>
<accession>A0AAW1QG02</accession>
<evidence type="ECO:0000313" key="9">
    <source>
        <dbReference type="EMBL" id="KAK9820288.1"/>
    </source>
</evidence>
<evidence type="ECO:0000256" key="1">
    <source>
        <dbReference type="ARBA" id="ARBA00016068"/>
    </source>
</evidence>
<evidence type="ECO:0000259" key="8">
    <source>
        <dbReference type="PROSITE" id="PS50069"/>
    </source>
</evidence>
<dbReference type="Gene3D" id="1.10.10.10">
    <property type="entry name" value="Winged helix-like DNA-binding domain superfamily/Winged helix DNA-binding domain"/>
    <property type="match status" value="1"/>
</dbReference>
<dbReference type="FunFam" id="1.10.10.10:FF:000331">
    <property type="entry name" value="Anaphase-promoting complex subunit 2"/>
    <property type="match status" value="1"/>
</dbReference>
<dbReference type="Gene3D" id="3.30.230.130">
    <property type="entry name" value="Cullin, Chain C, Domain 2"/>
    <property type="match status" value="1"/>
</dbReference>
<proteinExistence type="inferred from homology"/>
<feature type="compositionally biased region" description="Acidic residues" evidence="7">
    <location>
        <begin position="463"/>
        <end position="473"/>
    </location>
</feature>
<dbReference type="Proteomes" id="UP001489004">
    <property type="component" value="Unassembled WGS sequence"/>
</dbReference>
<dbReference type="GO" id="GO:0005680">
    <property type="term" value="C:anaphase-promoting complex"/>
    <property type="evidence" value="ECO:0007669"/>
    <property type="project" value="TreeGrafter"/>
</dbReference>
<dbReference type="PROSITE" id="PS50069">
    <property type="entry name" value="CULLIN_2"/>
    <property type="match status" value="1"/>
</dbReference>
<dbReference type="GO" id="GO:0051301">
    <property type="term" value="P:cell division"/>
    <property type="evidence" value="ECO:0007669"/>
    <property type="project" value="UniProtKB-KW"/>
</dbReference>
<feature type="domain" description="Cullin family profile" evidence="8">
    <location>
        <begin position="506"/>
        <end position="712"/>
    </location>
</feature>
<dbReference type="SMART" id="SM01013">
    <property type="entry name" value="APC2"/>
    <property type="match status" value="1"/>
</dbReference>
<evidence type="ECO:0000256" key="3">
    <source>
        <dbReference type="ARBA" id="ARBA00022776"/>
    </source>
</evidence>
<dbReference type="GO" id="GO:0007091">
    <property type="term" value="P:metaphase/anaphase transition of mitotic cell cycle"/>
    <property type="evidence" value="ECO:0007669"/>
    <property type="project" value="TreeGrafter"/>
</dbReference>
<evidence type="ECO:0000256" key="7">
    <source>
        <dbReference type="SAM" id="MobiDB-lite"/>
    </source>
</evidence>
<comment type="caution">
    <text evidence="9">The sequence shown here is derived from an EMBL/GenBank/DDBJ whole genome shotgun (WGS) entry which is preliminary data.</text>
</comment>
<dbReference type="PANTHER" id="PTHR45957:SF1">
    <property type="entry name" value="ANAPHASE-PROMOTING COMPLEX SUBUNIT 2"/>
    <property type="match status" value="1"/>
</dbReference>
<evidence type="ECO:0000256" key="5">
    <source>
        <dbReference type="ARBA" id="ARBA00023306"/>
    </source>
</evidence>
<dbReference type="InterPro" id="IPR036317">
    <property type="entry name" value="Cullin_homology_sf"/>
</dbReference>
<keyword evidence="3" id="KW-0498">Mitosis</keyword>
<dbReference type="InterPro" id="IPR016158">
    <property type="entry name" value="Cullin_homology"/>
</dbReference>
<evidence type="ECO:0000256" key="6">
    <source>
        <dbReference type="PROSITE-ProRule" id="PRU00330"/>
    </source>
</evidence>
<feature type="region of interest" description="Disordered" evidence="7">
    <location>
        <begin position="457"/>
        <end position="476"/>
    </location>
</feature>